<protein>
    <submittedName>
        <fullName evidence="1">Phage tail protein</fullName>
    </submittedName>
</protein>
<name>A0ABZ3D1S0_9PROT</name>
<organism evidence="1 2">
    <name type="scientific">Nguyenibacter vanlangensis</name>
    <dbReference type="NCBI Taxonomy" id="1216886"/>
    <lineage>
        <taxon>Bacteria</taxon>
        <taxon>Pseudomonadati</taxon>
        <taxon>Pseudomonadota</taxon>
        <taxon>Alphaproteobacteria</taxon>
        <taxon>Acetobacterales</taxon>
        <taxon>Acetobacteraceae</taxon>
        <taxon>Nguyenibacter</taxon>
    </lineage>
</organism>
<evidence type="ECO:0000313" key="2">
    <source>
        <dbReference type="Proteomes" id="UP001449795"/>
    </source>
</evidence>
<dbReference type="Pfam" id="PF06995">
    <property type="entry name" value="Phage_P2_GpU"/>
    <property type="match status" value="1"/>
</dbReference>
<evidence type="ECO:0000313" key="1">
    <source>
        <dbReference type="EMBL" id="XAE41704.1"/>
    </source>
</evidence>
<dbReference type="EMBL" id="CP152276">
    <property type="protein sequence ID" value="XAE41704.1"/>
    <property type="molecule type" value="Genomic_DNA"/>
</dbReference>
<dbReference type="Proteomes" id="UP001449795">
    <property type="component" value="Chromosome"/>
</dbReference>
<gene>
    <name evidence="1" type="ORF">AAC691_15615</name>
</gene>
<proteinExistence type="predicted"/>
<reference evidence="1 2" key="1">
    <citation type="submission" date="2024-04" db="EMBL/GenBank/DDBJ databases">
        <title>Complete genome sequence of Nguyenibacter vanlangesis HBCM-1154, a strain capable of nitrogen fixation, IAA production, and phosphorus solubilization isolated from sugarcane soil.</title>
        <authorList>
            <person name="MY HANH P."/>
        </authorList>
    </citation>
    <scope>NUCLEOTIDE SEQUENCE [LARGE SCALE GENOMIC DNA]</scope>
    <source>
        <strain evidence="1 2">HBCM 1154</strain>
    </source>
</reference>
<dbReference type="InterPro" id="IPR009734">
    <property type="entry name" value="Myoviridae_GpU"/>
</dbReference>
<sequence length="155" mass="16413">MVSFSSGLSIAQAAIGQIGAVLGSMSTGNAPALMSLGGFKFSLNTLAFSQMTRTTEAAWAFIPQVGRLEAGQFTGPGSDVIEIPGILYPQRFGSTVALDQLRIMQGQGYAWPLILGDGSVLGNWAILAIRETRSNFNAQTNPLKVEFSITLKQVS</sequence>
<accession>A0ABZ3D1S0</accession>
<dbReference type="RefSeq" id="WP_342627581.1">
    <property type="nucleotide sequence ID" value="NZ_CP152276.1"/>
</dbReference>
<keyword evidence="2" id="KW-1185">Reference proteome</keyword>